<dbReference type="Proteomes" id="UP000789525">
    <property type="component" value="Unassembled WGS sequence"/>
</dbReference>
<keyword evidence="2" id="KW-1185">Reference proteome</keyword>
<gene>
    <name evidence="1" type="ORF">ACOLOM_LOCUS11930</name>
</gene>
<reference evidence="1" key="1">
    <citation type="submission" date="2021-06" db="EMBL/GenBank/DDBJ databases">
        <authorList>
            <person name="Kallberg Y."/>
            <person name="Tangrot J."/>
            <person name="Rosling A."/>
        </authorList>
    </citation>
    <scope>NUCLEOTIDE SEQUENCE</scope>
    <source>
        <strain evidence="1">CL356</strain>
    </source>
</reference>
<organism evidence="1 2">
    <name type="scientific">Acaulospora colombiana</name>
    <dbReference type="NCBI Taxonomy" id="27376"/>
    <lineage>
        <taxon>Eukaryota</taxon>
        <taxon>Fungi</taxon>
        <taxon>Fungi incertae sedis</taxon>
        <taxon>Mucoromycota</taxon>
        <taxon>Glomeromycotina</taxon>
        <taxon>Glomeromycetes</taxon>
        <taxon>Diversisporales</taxon>
        <taxon>Acaulosporaceae</taxon>
        <taxon>Acaulospora</taxon>
    </lineage>
</organism>
<accession>A0ACA9Q3X3</accession>
<evidence type="ECO:0000313" key="1">
    <source>
        <dbReference type="EMBL" id="CAG8736463.1"/>
    </source>
</evidence>
<protein>
    <submittedName>
        <fullName evidence="1">5212_t:CDS:1</fullName>
    </submittedName>
</protein>
<name>A0ACA9Q3X3_9GLOM</name>
<feature type="non-terminal residue" evidence="1">
    <location>
        <position position="1"/>
    </location>
</feature>
<dbReference type="EMBL" id="CAJVPT010045568">
    <property type="protein sequence ID" value="CAG8736463.1"/>
    <property type="molecule type" value="Genomic_DNA"/>
</dbReference>
<comment type="caution">
    <text evidence="1">The sequence shown here is derived from an EMBL/GenBank/DDBJ whole genome shotgun (WGS) entry which is preliminary data.</text>
</comment>
<proteinExistence type="predicted"/>
<evidence type="ECO:0000313" key="2">
    <source>
        <dbReference type="Proteomes" id="UP000789525"/>
    </source>
</evidence>
<sequence length="48" mass="5602">TSNEENVVYRADNWVVVVSEFGLHVMRVNSWSIRRSTLEKSFYGIKVV</sequence>